<dbReference type="AlphaFoldDB" id="A0A1F5FW97"/>
<evidence type="ECO:0000256" key="1">
    <source>
        <dbReference type="SAM" id="MobiDB-lite"/>
    </source>
</evidence>
<accession>A0A1F5FW97</accession>
<gene>
    <name evidence="2" type="ORF">A2572_02980</name>
</gene>
<evidence type="ECO:0000313" key="2">
    <source>
        <dbReference type="EMBL" id="OGD83896.1"/>
    </source>
</evidence>
<dbReference type="EMBL" id="MFAQ01000006">
    <property type="protein sequence ID" value="OGD83896.1"/>
    <property type="molecule type" value="Genomic_DNA"/>
</dbReference>
<dbReference type="Proteomes" id="UP000179237">
    <property type="component" value="Unassembled WGS sequence"/>
</dbReference>
<evidence type="ECO:0000313" key="3">
    <source>
        <dbReference type="Proteomes" id="UP000179237"/>
    </source>
</evidence>
<name>A0A1F5FW97_9BACT</name>
<proteinExistence type="predicted"/>
<feature type="region of interest" description="Disordered" evidence="1">
    <location>
        <begin position="7"/>
        <end position="44"/>
    </location>
</feature>
<reference evidence="2 3" key="1">
    <citation type="journal article" date="2016" name="Nat. Commun.">
        <title>Thousands of microbial genomes shed light on interconnected biogeochemical processes in an aquifer system.</title>
        <authorList>
            <person name="Anantharaman K."/>
            <person name="Brown C.T."/>
            <person name="Hug L.A."/>
            <person name="Sharon I."/>
            <person name="Castelle C.J."/>
            <person name="Probst A.J."/>
            <person name="Thomas B.C."/>
            <person name="Singh A."/>
            <person name="Wilkins M.J."/>
            <person name="Karaoz U."/>
            <person name="Brodie E.L."/>
            <person name="Williams K.H."/>
            <person name="Hubbard S.S."/>
            <person name="Banfield J.F."/>
        </authorList>
    </citation>
    <scope>NUCLEOTIDE SEQUENCE [LARGE SCALE GENOMIC DNA]</scope>
</reference>
<protein>
    <submittedName>
        <fullName evidence="2">Uncharacterized protein</fullName>
    </submittedName>
</protein>
<organism evidence="2 3">
    <name type="scientific">Candidatus Collierbacteria bacterium RIFOXYD1_FULL_40_9</name>
    <dbReference type="NCBI Taxonomy" id="1817731"/>
    <lineage>
        <taxon>Bacteria</taxon>
        <taxon>Candidatus Collieribacteriota</taxon>
    </lineage>
</organism>
<comment type="caution">
    <text evidence="2">The sequence shown here is derived from an EMBL/GenBank/DDBJ whole genome shotgun (WGS) entry which is preliminary data.</text>
</comment>
<sequence length="437" mass="48626">MYLISAGTYKGANPDKPRDSFGTRLGAPLPHPQGQGVIVRPSAGRRPETTYPFASLEHGEVALEAMKLFHRVEAQGMKEELLEKIHNKVEKEPKIYYEKATSRLGGIHTEERPVSKVTVGGETFRNPYSQMEMKAPYDTLSYDVKTRLPIALHLIQNARIGASSEGIKDLSLYVNKVSENPHSLFVFLRNMLDKESGKSMERREILDSYTNLVSLVGGQTLAVMMDESLRDPSWKKTIKVGVEEYEDDNGVWRIRNLYSPPIAPASYLANVAEVPLIHHLSMIKLSVGPAGFSLKEKPMYIGAFADKLEGYGSQSKPEWGLQRLYDLQIHEKPGYVAGGQMGAGIMTIFDGGNSETNYPHLIAPGWWSNSMDSAGKGNVKPGAEPGQAIIFMPSKNKKGYMSFPTVNERDTEDMHDALKLLEGLNILGIKERVMKKR</sequence>